<evidence type="ECO:0000256" key="1">
    <source>
        <dbReference type="SAM" id="MobiDB-lite"/>
    </source>
</evidence>
<dbReference type="Proteomes" id="UP000242757">
    <property type="component" value="Unassembled WGS sequence"/>
</dbReference>
<organism evidence="3 4">
    <name type="scientific">Oceanimonas doudoroffii</name>
    <dbReference type="NCBI Taxonomy" id="84158"/>
    <lineage>
        <taxon>Bacteria</taxon>
        <taxon>Pseudomonadati</taxon>
        <taxon>Pseudomonadota</taxon>
        <taxon>Gammaproteobacteria</taxon>
        <taxon>Aeromonadales</taxon>
        <taxon>Aeromonadaceae</taxon>
        <taxon>Oceanimonas</taxon>
    </lineage>
</organism>
<reference evidence="3 4" key="1">
    <citation type="submission" date="2017-08" db="EMBL/GenBank/DDBJ databases">
        <title>A Genome Sequence of Oceanimonas doudoroffii ATCC 27123T.</title>
        <authorList>
            <person name="Brennan M.A."/>
            <person name="Maclea K.S."/>
            <person name="Mcclelland W.D."/>
            <person name="Trachtenberg A.M."/>
        </authorList>
    </citation>
    <scope>NUCLEOTIDE SEQUENCE [LARGE SCALE GENOMIC DNA]</scope>
    <source>
        <strain evidence="3 4">ATCC 27123</strain>
    </source>
</reference>
<evidence type="ECO:0000259" key="2">
    <source>
        <dbReference type="Pfam" id="PF13723"/>
    </source>
</evidence>
<keyword evidence="4" id="KW-1185">Reference proteome</keyword>
<gene>
    <name evidence="3" type="ORF">B6S08_14995</name>
</gene>
<evidence type="ECO:0000313" key="3">
    <source>
        <dbReference type="EMBL" id="OXY81025.1"/>
    </source>
</evidence>
<name>A0A233RCA3_9GAMM</name>
<dbReference type="AlphaFoldDB" id="A0A233RCA3"/>
<sequence length="269" mass="28974">MSPGWEWLACVGLQAGVRMSLGFKLQSWNALAPGLEGPCAWRRWLEQPVPLEPGLHKISLKQIPPLLRRRFTEPGRCAAGAALPLLEQNDAMPGVFASRHGDTPLTLSLLEGIAAEQPMSPTGFSLAVHNAVSGLLSIARQDVSEVTAIAATDNLIPLALLESATQLQQRERVLCLIYDVPLPELYRPYSQCESFPFALAMLLSRTEGTGMTLEQSEPEQSVPASADASQNQSELLQMMRLLCGLDDSARFGSASGAGWRLRGGSAARG</sequence>
<dbReference type="OrthoDB" id="9798676at2"/>
<accession>A0A233RCA3</accession>
<dbReference type="InterPro" id="IPR014030">
    <property type="entry name" value="Ketoacyl_synth_N"/>
</dbReference>
<feature type="domain" description="Beta-ketoacyl synthase-like N-terminal" evidence="2">
    <location>
        <begin position="41"/>
        <end position="240"/>
    </location>
</feature>
<protein>
    <recommendedName>
        <fullName evidence="2">Beta-ketoacyl synthase-like N-terminal domain-containing protein</fullName>
    </recommendedName>
</protein>
<evidence type="ECO:0000313" key="4">
    <source>
        <dbReference type="Proteomes" id="UP000242757"/>
    </source>
</evidence>
<comment type="caution">
    <text evidence="3">The sequence shown here is derived from an EMBL/GenBank/DDBJ whole genome shotgun (WGS) entry which is preliminary data.</text>
</comment>
<proteinExistence type="predicted"/>
<dbReference type="EMBL" id="NBIM01000006">
    <property type="protein sequence ID" value="OXY81025.1"/>
    <property type="molecule type" value="Genomic_DNA"/>
</dbReference>
<feature type="region of interest" description="Disordered" evidence="1">
    <location>
        <begin position="210"/>
        <end position="229"/>
    </location>
</feature>
<dbReference type="Pfam" id="PF13723">
    <property type="entry name" value="Ketoacyl-synt_2"/>
    <property type="match status" value="1"/>
</dbReference>